<dbReference type="EMBL" id="CM023487">
    <property type="protein sequence ID" value="KAH6926670.1"/>
    <property type="molecule type" value="Genomic_DNA"/>
</dbReference>
<dbReference type="Proteomes" id="UP000821845">
    <property type="component" value="Chromosome 7"/>
</dbReference>
<keyword evidence="2" id="KW-1185">Reference proteome</keyword>
<gene>
    <name evidence="1" type="ORF">HPB50_021185</name>
</gene>
<evidence type="ECO:0000313" key="1">
    <source>
        <dbReference type="EMBL" id="KAH6926670.1"/>
    </source>
</evidence>
<protein>
    <submittedName>
        <fullName evidence="1">Uncharacterized protein</fullName>
    </submittedName>
</protein>
<proteinExistence type="predicted"/>
<reference evidence="1" key="1">
    <citation type="submission" date="2020-05" db="EMBL/GenBank/DDBJ databases">
        <title>Large-scale comparative analyses of tick genomes elucidate their genetic diversity and vector capacities.</title>
        <authorList>
            <person name="Jia N."/>
            <person name="Wang J."/>
            <person name="Shi W."/>
            <person name="Du L."/>
            <person name="Sun Y."/>
            <person name="Zhan W."/>
            <person name="Jiang J."/>
            <person name="Wang Q."/>
            <person name="Zhang B."/>
            <person name="Ji P."/>
            <person name="Sakyi L.B."/>
            <person name="Cui X."/>
            <person name="Yuan T."/>
            <person name="Jiang B."/>
            <person name="Yang W."/>
            <person name="Lam T.T.-Y."/>
            <person name="Chang Q."/>
            <person name="Ding S."/>
            <person name="Wang X."/>
            <person name="Zhu J."/>
            <person name="Ruan X."/>
            <person name="Zhao L."/>
            <person name="Wei J."/>
            <person name="Que T."/>
            <person name="Du C."/>
            <person name="Cheng J."/>
            <person name="Dai P."/>
            <person name="Han X."/>
            <person name="Huang E."/>
            <person name="Gao Y."/>
            <person name="Liu J."/>
            <person name="Shao H."/>
            <person name="Ye R."/>
            <person name="Li L."/>
            <person name="Wei W."/>
            <person name="Wang X."/>
            <person name="Wang C."/>
            <person name="Yang T."/>
            <person name="Huo Q."/>
            <person name="Li W."/>
            <person name="Guo W."/>
            <person name="Chen H."/>
            <person name="Zhou L."/>
            <person name="Ni X."/>
            <person name="Tian J."/>
            <person name="Zhou Y."/>
            <person name="Sheng Y."/>
            <person name="Liu T."/>
            <person name="Pan Y."/>
            <person name="Xia L."/>
            <person name="Li J."/>
            <person name="Zhao F."/>
            <person name="Cao W."/>
        </authorList>
    </citation>
    <scope>NUCLEOTIDE SEQUENCE</scope>
    <source>
        <strain evidence="1">Hyas-2018</strain>
    </source>
</reference>
<comment type="caution">
    <text evidence="1">The sequence shown here is derived from an EMBL/GenBank/DDBJ whole genome shotgun (WGS) entry which is preliminary data.</text>
</comment>
<evidence type="ECO:0000313" key="2">
    <source>
        <dbReference type="Proteomes" id="UP000821845"/>
    </source>
</evidence>
<name>A0ACB7RWA4_HYAAI</name>
<organism evidence="1 2">
    <name type="scientific">Hyalomma asiaticum</name>
    <name type="common">Tick</name>
    <dbReference type="NCBI Taxonomy" id="266040"/>
    <lineage>
        <taxon>Eukaryota</taxon>
        <taxon>Metazoa</taxon>
        <taxon>Ecdysozoa</taxon>
        <taxon>Arthropoda</taxon>
        <taxon>Chelicerata</taxon>
        <taxon>Arachnida</taxon>
        <taxon>Acari</taxon>
        <taxon>Parasitiformes</taxon>
        <taxon>Ixodida</taxon>
        <taxon>Ixodoidea</taxon>
        <taxon>Ixodidae</taxon>
        <taxon>Hyalomminae</taxon>
        <taxon>Hyalomma</taxon>
    </lineage>
</organism>
<accession>A0ACB7RWA4</accession>
<sequence>MDWLFGSNGQDLSRDKLTEPISDISEKWKLLPAFLKMHGLVQHHIDSFNHFINVEIKEIMRANERVTSDSDPSFYLKYLDIRVGAPNVEEDFTAGRRTTPHECRLRDMTYSAPIVVDIEYTRGRERVQRSDLPIGRMPIMLRSANCVLANKTHFAMSQLNECPYDPGGYFVVNGVERVILMQEQLSKNRMIVEDDRKGGIMCQVTSSTHERKSRTVVGVKHGRYILKHNCFTEDIPVIIAFKAMGIETDQLIVLMIGTTEAVKEAIGPSLEECHRAAVFTQTQALQYLGSKLKHRRMSFAGGGWGGGGGGHRKSAVDDAREVLATTVLAHVPVEDFDFRVKCFYLAVMVRRVIDAQSNKELLDDRDYYGNKRLELAGSLLSLLFEDLFKRFNSELKVVADKCIPKVRTAQFDLIKYIRQDLITQGLNGQDLSRDKLTEPISDISEKWKLLPAFLKMHGLVQHHIDSFNHFINVEIKEIMRANERVTSDSDPSFYLKYLDIRVGAPNVEEDFTAGRRTTPHECRLRDMTYSAPIVVDIEYTRGRERVQRSDLPIGRMPIMLRSANCVLANKTHFAMSQLNECPYDPGGYFVVNGVERVILMQEQLSKNRMIVEDDRKGGIMCQVTSSTHERKSRTVVGVKHGRYILKHNCFTEDIPVIIAFKAMGIETDQLIVLMIGTTEAVKEAIGPSLEECHRAAVFTQTQALQYLGSKLKHRRMSFAGGGWGGGGGGGHRKSAVDDAREVLATTVLAHVPVEDFDFRVKCFYLAVMVRRVIDAQSNKELLDDRDYYGNKRLELAGSLLSLLFEDLFKRFNSELKVVADKCIPKVRTAQFDLIKYIRQDLITQGLSVAIATGNWTVKRFKMERIGVTQVLTRLSYISALGMMTRVNSQFEKTRKVSGPRSLQPSQFGMLCPSDTPEGEACGLVKNLALMTHITTDIDETFIVRLLGNLGVEDLRLLNGQELSEPSVYLVFLNGNIQGVVKDHERLLKTLRLLRRSGYLSEFVSLHTSNLQRCVYVSADGGRMCRPYIIVEKGRPKLTNAHIKDLTRGFLFFNDLVHRGIVEFLDVNEENDSYIALSEKDITPQTTHLEIEPYSLLGVCAGIIPYPHHNQSPRNTYQCAMGKQAMGTIGLNQRNRFDSLMYLLVYPHRPMVKTKTIELINFEELPAGQNATVAVVSYSGYDIEDAIVMNRSSIDRGFGRCQVYRTQKCVVKKYANQTSDKIMGPLVDSFTMMPVWKHQALDADGIARPGSRVENRQILINKWVPMTDVNVSTSYRMDVCTTTAEIDVDTSMIMYAVLITSNTEESFLMKLLLRQTRRPEIGDKFSSRHGQKGVVGLIAQQEDLPFNDQGICPDLIMNPHGFPSRMTVGKLIELLAGKAGVLEGKFHYGTAFGGSKVQDVGEELIRHGFNYQGKDCLTSGITGELLQAYIYMGPIYYQKLKHMVMDKVHARARGPRAVLTRQPTEGRSREGGLRLGEMERDCLIGHGASMLLLERLMLSSDACEVDVCKTCGLLGYSNWCHYCRSSSAIATLRIPYACKLLFQELLSMNIIPRLDLTTHCNNRSIASVKH</sequence>